<evidence type="ECO:0000313" key="2">
    <source>
        <dbReference type="Proteomes" id="UP000078200"/>
    </source>
</evidence>
<dbReference type="VEuPathDB" id="VectorBase:GAUT006265"/>
<dbReference type="AlphaFoldDB" id="A0A1A9UIS7"/>
<proteinExistence type="predicted"/>
<keyword evidence="2" id="KW-1185">Reference proteome</keyword>
<evidence type="ECO:0000313" key="1">
    <source>
        <dbReference type="EnsemblMetazoa" id="GAUT006265-PA"/>
    </source>
</evidence>
<protein>
    <submittedName>
        <fullName evidence="1">Uncharacterized protein</fullName>
    </submittedName>
</protein>
<sequence>MVPEAVMSCYSDNRMLTAKTGRLGHGFVKIVTRSTLVEYRDLLDTEIYCMNTSNRSPTAYFSTPKKSLHLEDHEATQIKFWVAFNFISPKHKLSRANFQFIKA</sequence>
<dbReference type="Proteomes" id="UP000078200">
    <property type="component" value="Unassembled WGS sequence"/>
</dbReference>
<organism evidence="1 2">
    <name type="scientific">Glossina austeni</name>
    <name type="common">Savannah tsetse fly</name>
    <dbReference type="NCBI Taxonomy" id="7395"/>
    <lineage>
        <taxon>Eukaryota</taxon>
        <taxon>Metazoa</taxon>
        <taxon>Ecdysozoa</taxon>
        <taxon>Arthropoda</taxon>
        <taxon>Hexapoda</taxon>
        <taxon>Insecta</taxon>
        <taxon>Pterygota</taxon>
        <taxon>Neoptera</taxon>
        <taxon>Endopterygota</taxon>
        <taxon>Diptera</taxon>
        <taxon>Brachycera</taxon>
        <taxon>Muscomorpha</taxon>
        <taxon>Hippoboscoidea</taxon>
        <taxon>Glossinidae</taxon>
        <taxon>Glossina</taxon>
    </lineage>
</organism>
<dbReference type="EnsemblMetazoa" id="GAUT006265-RA">
    <property type="protein sequence ID" value="GAUT006265-PA"/>
    <property type="gene ID" value="GAUT006265"/>
</dbReference>
<name>A0A1A9UIS7_GLOAU</name>
<reference evidence="1" key="1">
    <citation type="submission" date="2020-05" db="UniProtKB">
        <authorList>
            <consortium name="EnsemblMetazoa"/>
        </authorList>
    </citation>
    <scope>IDENTIFICATION</scope>
    <source>
        <strain evidence="1">TTRI</strain>
    </source>
</reference>
<accession>A0A1A9UIS7</accession>